<organism evidence="9 10">
    <name type="scientific">Aliidiomarina halalkaliphila</name>
    <dbReference type="NCBI Taxonomy" id="2593535"/>
    <lineage>
        <taxon>Bacteria</taxon>
        <taxon>Pseudomonadati</taxon>
        <taxon>Pseudomonadota</taxon>
        <taxon>Gammaproteobacteria</taxon>
        <taxon>Alteromonadales</taxon>
        <taxon>Idiomarinaceae</taxon>
        <taxon>Aliidiomarina</taxon>
    </lineage>
</organism>
<comment type="cofactor">
    <cofactor evidence="1">
        <name>heme b</name>
        <dbReference type="ChEBI" id="CHEBI:60344"/>
    </cofactor>
</comment>
<keyword evidence="4" id="KW-0560">Oxidoreductase</keyword>
<dbReference type="Proteomes" id="UP000320359">
    <property type="component" value="Unassembled WGS sequence"/>
</dbReference>
<evidence type="ECO:0000256" key="4">
    <source>
        <dbReference type="ARBA" id="ARBA00023002"/>
    </source>
</evidence>
<keyword evidence="2 9" id="KW-0575">Peroxidase</keyword>
<evidence type="ECO:0000259" key="7">
    <source>
        <dbReference type="Pfam" id="PF04261"/>
    </source>
</evidence>
<dbReference type="SUPFAM" id="SSF54909">
    <property type="entry name" value="Dimeric alpha+beta barrel"/>
    <property type="match status" value="1"/>
</dbReference>
<dbReference type="InterPro" id="IPR006314">
    <property type="entry name" value="Dyp_peroxidase"/>
</dbReference>
<dbReference type="GO" id="GO:0005829">
    <property type="term" value="C:cytosol"/>
    <property type="evidence" value="ECO:0007669"/>
    <property type="project" value="TreeGrafter"/>
</dbReference>
<evidence type="ECO:0000256" key="3">
    <source>
        <dbReference type="ARBA" id="ARBA00022723"/>
    </source>
</evidence>
<evidence type="ECO:0000256" key="2">
    <source>
        <dbReference type="ARBA" id="ARBA00022559"/>
    </source>
</evidence>
<evidence type="ECO:0000256" key="6">
    <source>
        <dbReference type="ARBA" id="ARBA00025737"/>
    </source>
</evidence>
<evidence type="ECO:0000256" key="5">
    <source>
        <dbReference type="ARBA" id="ARBA00023004"/>
    </source>
</evidence>
<comment type="similarity">
    <text evidence="6">Belongs to the DyP-type peroxidase family.</text>
</comment>
<dbReference type="InterPro" id="IPR048327">
    <property type="entry name" value="Dyp_perox_N"/>
</dbReference>
<dbReference type="PANTHER" id="PTHR30521">
    <property type="entry name" value="DEFERROCHELATASE/PEROXIDASE"/>
    <property type="match status" value="1"/>
</dbReference>
<evidence type="ECO:0000313" key="10">
    <source>
        <dbReference type="Proteomes" id="UP000320359"/>
    </source>
</evidence>
<dbReference type="InterPro" id="IPR048328">
    <property type="entry name" value="Dyp_perox_C"/>
</dbReference>
<dbReference type="EMBL" id="VJWL01000001">
    <property type="protein sequence ID" value="TRW50368.1"/>
    <property type="molecule type" value="Genomic_DNA"/>
</dbReference>
<dbReference type="OrthoDB" id="3251355at2"/>
<dbReference type="Pfam" id="PF04261">
    <property type="entry name" value="Dyp_perox_N"/>
    <property type="match status" value="1"/>
</dbReference>
<evidence type="ECO:0000313" key="9">
    <source>
        <dbReference type="EMBL" id="TRW50368.1"/>
    </source>
</evidence>
<feature type="domain" description="Dyp-type peroxidase N-terminal" evidence="7">
    <location>
        <begin position="10"/>
        <end position="136"/>
    </location>
</feature>
<dbReference type="PANTHER" id="PTHR30521:SF0">
    <property type="entry name" value="DYP-TYPE PEROXIDASE FAMILY PROTEIN"/>
    <property type="match status" value="1"/>
</dbReference>
<accession>A0A552X5S8</accession>
<reference evidence="9 10" key="1">
    <citation type="submission" date="2019-07" db="EMBL/GenBank/DDBJ databases">
        <authorList>
            <person name="Yang M."/>
            <person name="Zhao D."/>
            <person name="Xiang H."/>
        </authorList>
    </citation>
    <scope>NUCLEOTIDE SEQUENCE [LARGE SCALE GENOMIC DNA]</scope>
    <source>
        <strain evidence="9 10">IM1326</strain>
    </source>
</reference>
<gene>
    <name evidence="9" type="ORF">FM042_05930</name>
</gene>
<dbReference type="PROSITE" id="PS51404">
    <property type="entry name" value="DYP_PEROXIDASE"/>
    <property type="match status" value="1"/>
</dbReference>
<dbReference type="InterPro" id="IPR011008">
    <property type="entry name" value="Dimeric_a/b-barrel"/>
</dbReference>
<protein>
    <submittedName>
        <fullName evidence="9">Dyp-type peroxidase</fullName>
    </submittedName>
</protein>
<name>A0A552X5S8_9GAMM</name>
<evidence type="ECO:0000256" key="1">
    <source>
        <dbReference type="ARBA" id="ARBA00001970"/>
    </source>
</evidence>
<evidence type="ECO:0000259" key="8">
    <source>
        <dbReference type="Pfam" id="PF20628"/>
    </source>
</evidence>
<dbReference type="Pfam" id="PF20628">
    <property type="entry name" value="Dyp_perox_C"/>
    <property type="match status" value="1"/>
</dbReference>
<keyword evidence="5" id="KW-0408">Iron</keyword>
<dbReference type="NCBIfam" id="TIGR01413">
    <property type="entry name" value="Dyp_perox_fam"/>
    <property type="match status" value="1"/>
</dbReference>
<sequence>MAVLHRPQSGIYAEPSLHGLFVFMHIDSDDVAGVRACLASLPEHIKHWQGYFSEALLSVVVGIGEAYWDVLSPDSRPDGLHGVPDFTRSEHPCPATPYDFVLIVRSDRVDANYATARALQEVLTGVAVLAQETVSFRYLDGRDWLGFKVNPDMPHGGQRRELALVRSDDDPEFEDGSFLWIQQSRAEVARFSRLTNAEQERLMGRERSSGQRLKTAKQSHAEKNLGEVWSQRMLLTNLRHQGEIAFSFARSMNALQDWMTRRFLPDADGLCDPLLDYQQVEHNSVYFVPSERWLQGLTDLPTILDQNKRNDGD</sequence>
<keyword evidence="3" id="KW-0479">Metal-binding</keyword>
<dbReference type="AlphaFoldDB" id="A0A552X5S8"/>
<dbReference type="GO" id="GO:0004601">
    <property type="term" value="F:peroxidase activity"/>
    <property type="evidence" value="ECO:0007669"/>
    <property type="project" value="UniProtKB-KW"/>
</dbReference>
<dbReference type="RefSeq" id="WP_143235288.1">
    <property type="nucleotide sequence ID" value="NZ_VJWL01000001.1"/>
</dbReference>
<dbReference type="GO" id="GO:0046872">
    <property type="term" value="F:metal ion binding"/>
    <property type="evidence" value="ECO:0007669"/>
    <property type="project" value="UniProtKB-KW"/>
</dbReference>
<feature type="domain" description="Dyp-type peroxidase C-terminal" evidence="8">
    <location>
        <begin position="142"/>
        <end position="291"/>
    </location>
</feature>
<keyword evidence="10" id="KW-1185">Reference proteome</keyword>
<proteinExistence type="inferred from homology"/>
<dbReference type="GO" id="GO:0020037">
    <property type="term" value="F:heme binding"/>
    <property type="evidence" value="ECO:0007669"/>
    <property type="project" value="InterPro"/>
</dbReference>
<comment type="caution">
    <text evidence="9">The sequence shown here is derived from an EMBL/GenBank/DDBJ whole genome shotgun (WGS) entry which is preliminary data.</text>
</comment>